<dbReference type="Proteomes" id="UP000004691">
    <property type="component" value="Unassembled WGS sequence"/>
</dbReference>
<keyword evidence="3 6" id="KW-1133">Transmembrane helix</keyword>
<evidence type="ECO:0000256" key="2">
    <source>
        <dbReference type="ARBA" id="ARBA00022692"/>
    </source>
</evidence>
<dbReference type="AlphaFoldDB" id="I0V014"/>
<evidence type="ECO:0000313" key="8">
    <source>
        <dbReference type="EMBL" id="EID53467.1"/>
    </source>
</evidence>
<accession>I0V014</accession>
<dbReference type="UniPathway" id="UPA00895"/>
<name>I0V014_9PSEU</name>
<evidence type="ECO:0000313" key="9">
    <source>
        <dbReference type="Proteomes" id="UP000004691"/>
    </source>
</evidence>
<keyword evidence="9" id="KW-1185">Reference proteome</keyword>
<evidence type="ECO:0000256" key="4">
    <source>
        <dbReference type="ARBA" id="ARBA00023136"/>
    </source>
</evidence>
<protein>
    <submittedName>
        <fullName evidence="8">Putative membrane protein</fullName>
    </submittedName>
</protein>
<evidence type="ECO:0000256" key="6">
    <source>
        <dbReference type="SAM" id="Phobius"/>
    </source>
</evidence>
<dbReference type="eggNOG" id="COG2259">
    <property type="taxonomic scope" value="Bacteria"/>
</dbReference>
<feature type="transmembrane region" description="Helical" evidence="6">
    <location>
        <begin position="52"/>
        <end position="72"/>
    </location>
</feature>
<dbReference type="OrthoDB" id="5422529at2"/>
<dbReference type="RefSeq" id="WP_006237589.1">
    <property type="nucleotide sequence ID" value="NZ_JH636049.1"/>
</dbReference>
<keyword evidence="2 6" id="KW-0812">Transmembrane</keyword>
<dbReference type="STRING" id="882086.SacxiDRAFT_1210"/>
<dbReference type="GO" id="GO:0030416">
    <property type="term" value="P:methylamine metabolic process"/>
    <property type="evidence" value="ECO:0007669"/>
    <property type="project" value="InterPro"/>
</dbReference>
<feature type="transmembrane region" description="Helical" evidence="6">
    <location>
        <begin position="79"/>
        <end position="100"/>
    </location>
</feature>
<keyword evidence="4 6" id="KW-0472">Membrane</keyword>
<proteinExistence type="predicted"/>
<dbReference type="HOGENOM" id="CLU_101331_0_1_11"/>
<reference evidence="8 9" key="1">
    <citation type="submission" date="2012-01" db="EMBL/GenBank/DDBJ databases">
        <title>Improved High-Quality Draft sequence of Saccharomonospora xinjiangensis XJ-54.</title>
        <authorList>
            <consortium name="US DOE Joint Genome Institute"/>
            <person name="Lucas S."/>
            <person name="Han J."/>
            <person name="Lapidus A."/>
            <person name="Cheng J.-F."/>
            <person name="Goodwin L."/>
            <person name="Pitluck S."/>
            <person name="Peters L."/>
            <person name="Mikhailova N."/>
            <person name="Teshima H."/>
            <person name="Detter J.C."/>
            <person name="Han C."/>
            <person name="Tapia R."/>
            <person name="Land M."/>
            <person name="Hauser L."/>
            <person name="Kyrpides N."/>
            <person name="Ivanova N."/>
            <person name="Pagani I."/>
            <person name="Brambilla E.-M."/>
            <person name="Klenk H.-P."/>
            <person name="Woyke T."/>
        </authorList>
    </citation>
    <scope>NUCLEOTIDE SEQUENCE [LARGE SCALE GENOMIC DNA]</scope>
    <source>
        <strain evidence="8 9">XJ-54</strain>
    </source>
</reference>
<organism evidence="8 9">
    <name type="scientific">Saccharomonospora xinjiangensis XJ-54</name>
    <dbReference type="NCBI Taxonomy" id="882086"/>
    <lineage>
        <taxon>Bacteria</taxon>
        <taxon>Bacillati</taxon>
        <taxon>Actinomycetota</taxon>
        <taxon>Actinomycetes</taxon>
        <taxon>Pseudonocardiales</taxon>
        <taxon>Pseudonocardiaceae</taxon>
        <taxon>Saccharomonospora</taxon>
    </lineage>
</organism>
<dbReference type="InterPro" id="IPR009908">
    <property type="entry name" value="Methylamine_util_MauE"/>
</dbReference>
<feature type="region of interest" description="Disordered" evidence="5">
    <location>
        <begin position="159"/>
        <end position="199"/>
    </location>
</feature>
<evidence type="ECO:0000259" key="7">
    <source>
        <dbReference type="Pfam" id="PF07291"/>
    </source>
</evidence>
<feature type="domain" description="Methylamine utilisation protein MauE" evidence="7">
    <location>
        <begin position="12"/>
        <end position="142"/>
    </location>
</feature>
<evidence type="ECO:0000256" key="3">
    <source>
        <dbReference type="ARBA" id="ARBA00022989"/>
    </source>
</evidence>
<gene>
    <name evidence="8" type="ORF">SacxiDRAFT_1210</name>
</gene>
<comment type="subcellular location">
    <subcellularLocation>
        <location evidence="1">Membrane</location>
        <topology evidence="1">Multi-pass membrane protein</topology>
    </subcellularLocation>
</comment>
<sequence>MLPSRGRLLRGVGLLVRLGLAAIWLVSGVLKVSDPGQTYLAVQAYDVLPDSLIGVVATALPLVEIVLGLLLLFGVATRITAVASAALLVVFIAGVAQSWARGLTIDCGCFGGGGEVKPGETAYPEELARDIGFLALAVWLWVRPDTPLSIDRWLRRGRGETRSETYQAEPAELNDESRKDPSGRSGADGEEAASTAGGR</sequence>
<evidence type="ECO:0000256" key="5">
    <source>
        <dbReference type="SAM" id="MobiDB-lite"/>
    </source>
</evidence>
<evidence type="ECO:0000256" key="1">
    <source>
        <dbReference type="ARBA" id="ARBA00004141"/>
    </source>
</evidence>
<dbReference type="EMBL" id="JH636049">
    <property type="protein sequence ID" value="EID53467.1"/>
    <property type="molecule type" value="Genomic_DNA"/>
</dbReference>
<dbReference type="GO" id="GO:0016020">
    <property type="term" value="C:membrane"/>
    <property type="evidence" value="ECO:0007669"/>
    <property type="project" value="UniProtKB-SubCell"/>
</dbReference>
<dbReference type="Pfam" id="PF07291">
    <property type="entry name" value="MauE"/>
    <property type="match status" value="1"/>
</dbReference>
<feature type="transmembrane region" description="Helical" evidence="6">
    <location>
        <begin position="12"/>
        <end position="32"/>
    </location>
</feature>